<dbReference type="InterPro" id="IPR036864">
    <property type="entry name" value="Zn2-C6_fun-type_DNA-bd_sf"/>
</dbReference>
<evidence type="ECO:0000313" key="8">
    <source>
        <dbReference type="EMBL" id="KAG5657895.1"/>
    </source>
</evidence>
<dbReference type="SMART" id="SM00906">
    <property type="entry name" value="Fungal_trans"/>
    <property type="match status" value="1"/>
</dbReference>
<dbReference type="AlphaFoldDB" id="A0A9P7H2L9"/>
<keyword evidence="3" id="KW-0804">Transcription</keyword>
<accession>A0A9P7H2L9</accession>
<dbReference type="SUPFAM" id="SSF57701">
    <property type="entry name" value="Zn2/Cys6 DNA-binding domain"/>
    <property type="match status" value="1"/>
</dbReference>
<keyword evidence="1" id="KW-0479">Metal-binding</keyword>
<evidence type="ECO:0000256" key="1">
    <source>
        <dbReference type="ARBA" id="ARBA00022723"/>
    </source>
</evidence>
<comment type="caution">
    <text evidence="8">The sequence shown here is derived from an EMBL/GenBank/DDBJ whole genome shotgun (WGS) entry which is preliminary data.</text>
</comment>
<organism evidence="8 9">
    <name type="scientific">Fusarium avenaceum</name>
    <dbReference type="NCBI Taxonomy" id="40199"/>
    <lineage>
        <taxon>Eukaryota</taxon>
        <taxon>Fungi</taxon>
        <taxon>Dikarya</taxon>
        <taxon>Ascomycota</taxon>
        <taxon>Pezizomycotina</taxon>
        <taxon>Sordariomycetes</taxon>
        <taxon>Hypocreomycetidae</taxon>
        <taxon>Hypocreales</taxon>
        <taxon>Nectriaceae</taxon>
        <taxon>Fusarium</taxon>
        <taxon>Fusarium tricinctum species complex</taxon>
    </lineage>
</organism>
<feature type="compositionally biased region" description="Basic and acidic residues" evidence="5">
    <location>
        <begin position="16"/>
        <end position="25"/>
    </location>
</feature>
<feature type="transmembrane region" description="Helical" evidence="6">
    <location>
        <begin position="321"/>
        <end position="342"/>
    </location>
</feature>
<keyword evidence="9" id="KW-1185">Reference proteome</keyword>
<evidence type="ECO:0000256" key="5">
    <source>
        <dbReference type="SAM" id="MobiDB-lite"/>
    </source>
</evidence>
<proteinExistence type="predicted"/>
<dbReference type="Proteomes" id="UP000782241">
    <property type="component" value="Unassembled WGS sequence"/>
</dbReference>
<keyword evidence="2" id="KW-0805">Transcription regulation</keyword>
<feature type="compositionally biased region" description="Basic residues" evidence="5">
    <location>
        <begin position="1"/>
        <end position="15"/>
    </location>
</feature>
<dbReference type="InterPro" id="IPR051127">
    <property type="entry name" value="Fungal_SecMet_Regulators"/>
</dbReference>
<dbReference type="Gene3D" id="4.10.240.10">
    <property type="entry name" value="Zn(2)-C6 fungal-type DNA-binding domain"/>
    <property type="match status" value="1"/>
</dbReference>
<dbReference type="Pfam" id="PF04082">
    <property type="entry name" value="Fungal_trans"/>
    <property type="match status" value="1"/>
</dbReference>
<name>A0A9P7H2L9_9HYPO</name>
<keyword evidence="4" id="KW-0539">Nucleus</keyword>
<dbReference type="PANTHER" id="PTHR47424">
    <property type="entry name" value="REGULATORY PROTEIN GAL4"/>
    <property type="match status" value="1"/>
</dbReference>
<evidence type="ECO:0000259" key="7">
    <source>
        <dbReference type="PROSITE" id="PS00463"/>
    </source>
</evidence>
<keyword evidence="6" id="KW-0812">Transmembrane</keyword>
<dbReference type="GO" id="GO:0008270">
    <property type="term" value="F:zinc ion binding"/>
    <property type="evidence" value="ECO:0007669"/>
    <property type="project" value="InterPro"/>
</dbReference>
<protein>
    <recommendedName>
        <fullName evidence="7">Zn(2)-C6 fungal-type domain-containing protein</fullName>
    </recommendedName>
</protein>
<evidence type="ECO:0000256" key="4">
    <source>
        <dbReference type="ARBA" id="ARBA00023242"/>
    </source>
</evidence>
<evidence type="ECO:0000256" key="6">
    <source>
        <dbReference type="SAM" id="Phobius"/>
    </source>
</evidence>
<keyword evidence="6" id="KW-0472">Membrane</keyword>
<sequence length="762" mass="85027">MKRSTTTRRTRHRRVADRDRKRAPRACDRCKSRKQSCVETASGICQRCLRGFFTCRFDKKQPSPVPTEDTQPMHQVDHLANVPETDIELPIEAHPRPQAETGGYDLIANPAASQESESEPVRRPSLQHQRCQHQDQHDLHIATVSPEGATSEMFMWPRFLSKLRGAFGLEPQPATTTQEPYITQLHERMSQPASTSPAHLQRLQGVIDRFPPREVANFLLSVCIRYGTDSFYYFNQATFSTELDNFYTDQGSALRRDAGFICLALATFALGSQWTRLAKPDDLNESLSPSEGSDPGRLFYELARTLMGDIIDRACVRSVQAAYVLGVYLMPASAIGASYVYMGLALRKALAIALHQESDDHSLSQDEREARRRLFWATCAHRLCRMITIKLNRPRSVSQDIITVRLPQPLPGDVDQKFNNVQHQIANAKLTKIMDTLAQPATWSDHTELPPEDYAVTLKSWKRSLPAELKLETTDPRSSSYRAVFHLYLNYYFAWIALGKVSVVTIVRSRLRGAHSPSSEQTAIDDRVESLALSCTKAARKMLSLFEHLVRTGNLTRFSFTDFQGCSIATIIILLAGILDRGPEYHKTVDFGIECLRKMAGDNLTARTGVKFVEALQSIVDEAWAKLVASRPPETESLPESSRDSQPSDYAQWVRWLAGAEQQGPSYQQDGTARQTQNHEPTAYNFDYTASPNLDLMIASDLQLQGASASTYGVSLDSNGLADASATSALDLCLPSSVLSDDQLYLMGLTGMDVLDFTTGSG</sequence>
<keyword evidence="6" id="KW-1133">Transmembrane helix</keyword>
<evidence type="ECO:0000256" key="2">
    <source>
        <dbReference type="ARBA" id="ARBA00023015"/>
    </source>
</evidence>
<dbReference type="CDD" id="cd00067">
    <property type="entry name" value="GAL4"/>
    <property type="match status" value="1"/>
</dbReference>
<dbReference type="EMBL" id="JAGPUO010000016">
    <property type="protein sequence ID" value="KAG5657895.1"/>
    <property type="molecule type" value="Genomic_DNA"/>
</dbReference>
<dbReference type="InterPro" id="IPR007219">
    <property type="entry name" value="XnlR_reg_dom"/>
</dbReference>
<evidence type="ECO:0000256" key="3">
    <source>
        <dbReference type="ARBA" id="ARBA00023163"/>
    </source>
</evidence>
<dbReference type="GO" id="GO:0006351">
    <property type="term" value="P:DNA-templated transcription"/>
    <property type="evidence" value="ECO:0007669"/>
    <property type="project" value="InterPro"/>
</dbReference>
<gene>
    <name evidence="8" type="ORF">KAF25_007928</name>
</gene>
<reference evidence="8" key="1">
    <citation type="submission" date="2021-04" db="EMBL/GenBank/DDBJ databases">
        <title>Draft genome of Fusarium avenaceum strain F156N33, isolated from an atmospheric sample in Virginia.</title>
        <authorList>
            <person name="Yang S."/>
            <person name="Vinatzer B.A."/>
            <person name="Coleman J."/>
        </authorList>
    </citation>
    <scope>NUCLEOTIDE SEQUENCE</scope>
    <source>
        <strain evidence="8">F156N33</strain>
    </source>
</reference>
<dbReference type="PROSITE" id="PS00463">
    <property type="entry name" value="ZN2_CY6_FUNGAL_1"/>
    <property type="match status" value="1"/>
</dbReference>
<feature type="region of interest" description="Disordered" evidence="5">
    <location>
        <begin position="1"/>
        <end position="25"/>
    </location>
</feature>
<dbReference type="GO" id="GO:0003677">
    <property type="term" value="F:DNA binding"/>
    <property type="evidence" value="ECO:0007669"/>
    <property type="project" value="InterPro"/>
</dbReference>
<dbReference type="PANTHER" id="PTHR47424:SF6">
    <property type="entry name" value="PROLINE UTILIZATION TRANS-ACTIVATOR"/>
    <property type="match status" value="1"/>
</dbReference>
<evidence type="ECO:0000313" key="9">
    <source>
        <dbReference type="Proteomes" id="UP000782241"/>
    </source>
</evidence>
<feature type="domain" description="Zn(2)-C6 fungal-type" evidence="7">
    <location>
        <begin position="26"/>
        <end position="55"/>
    </location>
</feature>
<dbReference type="CDD" id="cd12148">
    <property type="entry name" value="fungal_TF_MHR"/>
    <property type="match status" value="1"/>
</dbReference>
<dbReference type="GO" id="GO:0000981">
    <property type="term" value="F:DNA-binding transcription factor activity, RNA polymerase II-specific"/>
    <property type="evidence" value="ECO:0007669"/>
    <property type="project" value="InterPro"/>
</dbReference>
<dbReference type="InterPro" id="IPR001138">
    <property type="entry name" value="Zn2Cys6_DnaBD"/>
</dbReference>